<dbReference type="Proteomes" id="UP000762253">
    <property type="component" value="Unassembled WGS sequence"/>
</dbReference>
<comment type="caution">
    <text evidence="1">The sequence shown here is derived from an EMBL/GenBank/DDBJ whole genome shotgun (WGS) entry which is preliminary data.</text>
</comment>
<gene>
    <name evidence="1" type="ORF">DP115_00115</name>
</gene>
<accession>A0ABX1LYJ8</accession>
<evidence type="ECO:0000313" key="1">
    <source>
        <dbReference type="EMBL" id="NMF61277.1"/>
    </source>
</evidence>
<name>A0ABX1LYJ8_9CYAN</name>
<proteinExistence type="predicted"/>
<organism evidence="1 2">
    <name type="scientific">Brasilonema octagenarum UFV-OR1</name>
    <dbReference type="NCBI Taxonomy" id="417115"/>
    <lineage>
        <taxon>Bacteria</taxon>
        <taxon>Bacillati</taxon>
        <taxon>Cyanobacteriota</taxon>
        <taxon>Cyanophyceae</taxon>
        <taxon>Nostocales</taxon>
        <taxon>Scytonemataceae</taxon>
        <taxon>Brasilonema</taxon>
        <taxon>Octagenarum group</taxon>
    </lineage>
</organism>
<dbReference type="EMBL" id="QMEC01000001">
    <property type="protein sequence ID" value="NMF61277.1"/>
    <property type="molecule type" value="Genomic_DNA"/>
</dbReference>
<reference evidence="1 2" key="1">
    <citation type="submission" date="2018-06" db="EMBL/GenBank/DDBJ databases">
        <title>Comparative genomics of Brasilonema spp. strains.</title>
        <authorList>
            <person name="Alvarenga D.O."/>
            <person name="Fiore M.F."/>
            <person name="Varani A.M."/>
        </authorList>
    </citation>
    <scope>NUCLEOTIDE SEQUENCE [LARGE SCALE GENOMIC DNA]</scope>
    <source>
        <strain evidence="1 2">UFV-OR1</strain>
    </source>
</reference>
<sequence length="235" mass="25632">MIAQWLSTSWIQSLIILVTITLVGIPFPVIASKEDLNGSNEPEPLQTEITQKDLNIIEQLVLIAQRNSAQVQETKAEMGLSAFSDIVSVELSPSQTTTNLTLPEVSSVSEDSFSLTVTFDPIKLVSTIKKLPVIQARWNEAKLQKRVAIVKNYVAYLQARQASKIAAYRMQKLSANRLNSQTTSPGSVDDLANADYVTAVTQMLSTSTNERVALEELAASVGLSLQKTLAIINGQ</sequence>
<protein>
    <submittedName>
        <fullName evidence="1">Uncharacterized protein</fullName>
    </submittedName>
</protein>
<evidence type="ECO:0000313" key="2">
    <source>
        <dbReference type="Proteomes" id="UP000762253"/>
    </source>
</evidence>
<keyword evidence="2" id="KW-1185">Reference proteome</keyword>